<dbReference type="AlphaFoldDB" id="A0A9W7DJP0"/>
<feature type="transmembrane region" description="Helical" evidence="2">
    <location>
        <begin position="58"/>
        <end position="81"/>
    </location>
</feature>
<accession>A0A9W7DJP0</accession>
<keyword evidence="2" id="KW-0472">Membrane</keyword>
<reference evidence="3" key="1">
    <citation type="submission" date="2023-04" db="EMBL/GenBank/DDBJ databases">
        <title>Ambrosiozyma monospora NBRC 1965.</title>
        <authorList>
            <person name="Ichikawa N."/>
            <person name="Sato H."/>
            <person name="Tonouchi N."/>
        </authorList>
    </citation>
    <scope>NUCLEOTIDE SEQUENCE</scope>
    <source>
        <strain evidence="3">NBRC 1965</strain>
    </source>
</reference>
<keyword evidence="2" id="KW-1133">Transmembrane helix</keyword>
<keyword evidence="2" id="KW-0812">Transmembrane</keyword>
<gene>
    <name evidence="3" type="ORF">Amon01_000822900</name>
</gene>
<sequence>MAIVTCVLGKYHLHYTGEQEESAHDSDNHLLSIPNTTTTNNTTATATTTTDIKNAPEWLTWFMIVIVVLLFISWLLSFCVIQTMKRKDDPSVEFEMNMAHHADDYNDYGNGDGDGEGYGDGDGEGDLEQFKHNFDLENHNLHFNNFNNYINYSDQSYQGSSSTNTNTNMNMTMNMNMNTHVTPADTTRFHPVTNIVDGRVRYERDVF</sequence>
<comment type="caution">
    <text evidence="3">The sequence shown here is derived from an EMBL/GenBank/DDBJ whole genome shotgun (WGS) entry which is preliminary data.</text>
</comment>
<evidence type="ECO:0000313" key="3">
    <source>
        <dbReference type="EMBL" id="GMG56162.1"/>
    </source>
</evidence>
<dbReference type="Proteomes" id="UP001165063">
    <property type="component" value="Unassembled WGS sequence"/>
</dbReference>
<dbReference type="EMBL" id="BSXU01007003">
    <property type="protein sequence ID" value="GMG56162.1"/>
    <property type="molecule type" value="Genomic_DNA"/>
</dbReference>
<evidence type="ECO:0000256" key="2">
    <source>
        <dbReference type="SAM" id="Phobius"/>
    </source>
</evidence>
<proteinExistence type="predicted"/>
<name>A0A9W7DJP0_AMBMO</name>
<keyword evidence="4" id="KW-1185">Reference proteome</keyword>
<feature type="region of interest" description="Disordered" evidence="1">
    <location>
        <begin position="22"/>
        <end position="43"/>
    </location>
</feature>
<evidence type="ECO:0000256" key="1">
    <source>
        <dbReference type="SAM" id="MobiDB-lite"/>
    </source>
</evidence>
<feature type="compositionally biased region" description="Acidic residues" evidence="1">
    <location>
        <begin position="113"/>
        <end position="126"/>
    </location>
</feature>
<evidence type="ECO:0000313" key="4">
    <source>
        <dbReference type="Proteomes" id="UP001165063"/>
    </source>
</evidence>
<protein>
    <submittedName>
        <fullName evidence="3">Unnamed protein product</fullName>
    </submittedName>
</protein>
<organism evidence="3 4">
    <name type="scientific">Ambrosiozyma monospora</name>
    <name type="common">Yeast</name>
    <name type="synonym">Endomycopsis monosporus</name>
    <dbReference type="NCBI Taxonomy" id="43982"/>
    <lineage>
        <taxon>Eukaryota</taxon>
        <taxon>Fungi</taxon>
        <taxon>Dikarya</taxon>
        <taxon>Ascomycota</taxon>
        <taxon>Saccharomycotina</taxon>
        <taxon>Pichiomycetes</taxon>
        <taxon>Pichiales</taxon>
        <taxon>Pichiaceae</taxon>
        <taxon>Ambrosiozyma</taxon>
    </lineage>
</organism>
<feature type="region of interest" description="Disordered" evidence="1">
    <location>
        <begin position="105"/>
        <end position="126"/>
    </location>
</feature>